<dbReference type="EMBL" id="KZ345799">
    <property type="protein sequence ID" value="PIO71986.1"/>
    <property type="molecule type" value="Genomic_DNA"/>
</dbReference>
<dbReference type="PANTHER" id="PTHR24198:SF165">
    <property type="entry name" value="ANKYRIN REPEAT-CONTAINING PROTEIN-RELATED"/>
    <property type="match status" value="1"/>
</dbReference>
<proteinExistence type="predicted"/>
<feature type="repeat" description="ANK" evidence="3">
    <location>
        <begin position="100"/>
        <end position="118"/>
    </location>
</feature>
<organism evidence="4 5">
    <name type="scientific">Teladorsagia circumcincta</name>
    <name type="common">Brown stomach worm</name>
    <name type="synonym">Ostertagia circumcincta</name>
    <dbReference type="NCBI Taxonomy" id="45464"/>
    <lineage>
        <taxon>Eukaryota</taxon>
        <taxon>Metazoa</taxon>
        <taxon>Ecdysozoa</taxon>
        <taxon>Nematoda</taxon>
        <taxon>Chromadorea</taxon>
        <taxon>Rhabditida</taxon>
        <taxon>Rhabditina</taxon>
        <taxon>Rhabditomorpha</taxon>
        <taxon>Strongyloidea</taxon>
        <taxon>Trichostrongylidae</taxon>
        <taxon>Teladorsagia</taxon>
    </lineage>
</organism>
<evidence type="ECO:0000256" key="3">
    <source>
        <dbReference type="PROSITE-ProRule" id="PRU00023"/>
    </source>
</evidence>
<reference evidence="4 5" key="1">
    <citation type="submission" date="2015-09" db="EMBL/GenBank/DDBJ databases">
        <title>Draft genome of the parasitic nematode Teladorsagia circumcincta isolate WARC Sus (inbred).</title>
        <authorList>
            <person name="Mitreva M."/>
        </authorList>
    </citation>
    <scope>NUCLEOTIDE SEQUENCE [LARGE SCALE GENOMIC DNA]</scope>
    <source>
        <strain evidence="4 5">S</strain>
    </source>
</reference>
<dbReference type="Pfam" id="PF12796">
    <property type="entry name" value="Ank_2"/>
    <property type="match status" value="3"/>
</dbReference>
<dbReference type="InterPro" id="IPR036770">
    <property type="entry name" value="Ankyrin_rpt-contain_sf"/>
</dbReference>
<dbReference type="PROSITE" id="PS50088">
    <property type="entry name" value="ANK_REPEAT"/>
    <property type="match status" value="3"/>
</dbReference>
<evidence type="ECO:0000256" key="2">
    <source>
        <dbReference type="ARBA" id="ARBA00023043"/>
    </source>
</evidence>
<dbReference type="PROSITE" id="PS50297">
    <property type="entry name" value="ANK_REP_REGION"/>
    <property type="match status" value="3"/>
</dbReference>
<evidence type="ECO:0000313" key="4">
    <source>
        <dbReference type="EMBL" id="PIO71986.1"/>
    </source>
</evidence>
<feature type="repeat" description="ANK" evidence="3">
    <location>
        <begin position="262"/>
        <end position="294"/>
    </location>
</feature>
<dbReference type="SMART" id="SM00248">
    <property type="entry name" value="ANK"/>
    <property type="match status" value="8"/>
</dbReference>
<dbReference type="Gene3D" id="1.25.40.20">
    <property type="entry name" value="Ankyrin repeat-containing domain"/>
    <property type="match status" value="3"/>
</dbReference>
<feature type="repeat" description="ANK" evidence="3">
    <location>
        <begin position="27"/>
        <end position="49"/>
    </location>
</feature>
<dbReference type="PANTHER" id="PTHR24198">
    <property type="entry name" value="ANKYRIN REPEAT AND PROTEIN KINASE DOMAIN-CONTAINING PROTEIN"/>
    <property type="match status" value="1"/>
</dbReference>
<keyword evidence="5" id="KW-1185">Reference proteome</keyword>
<evidence type="ECO:0000256" key="1">
    <source>
        <dbReference type="ARBA" id="ARBA00022737"/>
    </source>
</evidence>
<keyword evidence="2 3" id="KW-0040">ANK repeat</keyword>
<dbReference type="OrthoDB" id="10261302at2759"/>
<dbReference type="InterPro" id="IPR002110">
    <property type="entry name" value="Ankyrin_rpt"/>
</dbReference>
<keyword evidence="1" id="KW-0677">Repeat</keyword>
<protein>
    <submittedName>
        <fullName evidence="4">Ankyrin repeat protein</fullName>
    </submittedName>
</protein>
<dbReference type="SUPFAM" id="SSF48403">
    <property type="entry name" value="Ankyrin repeat"/>
    <property type="match status" value="1"/>
</dbReference>
<gene>
    <name evidence="4" type="ORF">TELCIR_06098</name>
</gene>
<sequence length="443" mass="48073">MPKDRTLDKARLLLERAPVLRELTSENGETPAHLAVAFGELQMVELLLSGRSKRVKKTALIRDCNGTSVLTAAVTHGNNAIALWLLKNFGKELASLPNIYGITPLHVAASQGNIEYIRRAVKCDPKSVGSRDVFGCTPCAYAVQGGFLEVLEYLVETARAEIGCISVKGQSLVHIASLCGHEKIVQWILNRCGTHLDSDADSEAINANGFSAQAIALIRGNQELAALIAGYSDSGSVPVLRVLLESWSRKKRRIVLALKDSRGNTPLHLATINEHTEAVIFLLDSDADSEAINANGYSAQAIALIRGNQELAALIAGYTGKNKTLPLRPSRSIDSQLLSTSVNDRCQSVPVMRRALSPPCSSGYSSVADTCTYTTLCRTDALHRRQNRGNNDNGLMRERSAQEDVESVADLMKVLDDETWTGMGLSAVEQIDRVLDEIELLGR</sequence>
<dbReference type="AlphaFoldDB" id="A0A2G9UPA6"/>
<accession>A0A2G9UPA6</accession>
<evidence type="ECO:0000313" key="5">
    <source>
        <dbReference type="Proteomes" id="UP000230423"/>
    </source>
</evidence>
<dbReference type="Proteomes" id="UP000230423">
    <property type="component" value="Unassembled WGS sequence"/>
</dbReference>
<name>A0A2G9UPA6_TELCI</name>